<evidence type="ECO:0000313" key="1">
    <source>
        <dbReference type="EMBL" id="MPN58745.1"/>
    </source>
</evidence>
<reference evidence="1" key="1">
    <citation type="submission" date="2019-08" db="EMBL/GenBank/DDBJ databases">
        <authorList>
            <person name="Kucharzyk K."/>
            <person name="Murdoch R.W."/>
            <person name="Higgins S."/>
            <person name="Loffler F."/>
        </authorList>
    </citation>
    <scope>NUCLEOTIDE SEQUENCE</scope>
</reference>
<gene>
    <name evidence="1" type="ORF">SDC9_206458</name>
</gene>
<comment type="caution">
    <text evidence="1">The sequence shown here is derived from an EMBL/GenBank/DDBJ whole genome shotgun (WGS) entry which is preliminary data.</text>
</comment>
<dbReference type="AlphaFoldDB" id="A0A645J4W0"/>
<sequence>MFAHRTGVVKDKIRCFDILGERISHGFKQTLDGLTVSHIALATESSHERRWTIRGKSGRQIRRYHLRVVPLLVQFFLRYTGCYYFFIRGQRHTSGESMFLLKYYTHKPTTAQGVRVIAGELAKFQT</sequence>
<accession>A0A645J4W0</accession>
<proteinExistence type="predicted"/>
<organism evidence="1">
    <name type="scientific">bioreactor metagenome</name>
    <dbReference type="NCBI Taxonomy" id="1076179"/>
    <lineage>
        <taxon>unclassified sequences</taxon>
        <taxon>metagenomes</taxon>
        <taxon>ecological metagenomes</taxon>
    </lineage>
</organism>
<protein>
    <submittedName>
        <fullName evidence="1">Uncharacterized protein</fullName>
    </submittedName>
</protein>
<name>A0A645J4W0_9ZZZZ</name>
<dbReference type="EMBL" id="VSSQ01131873">
    <property type="protein sequence ID" value="MPN58745.1"/>
    <property type="molecule type" value="Genomic_DNA"/>
</dbReference>